<sequence>MKILNVKLTFAALAAIFAVQPAAAAPCKAGPYMVFFEPDSDELTASAKMILDNVASAFKGCDQTQVMISGHTDTPREADYNVGLSQRMANNVRAYLNDKGVPAGVMTVEAFGESRPLIDAGDKVAEPQNRRVEITVGAGAGW</sequence>
<protein>
    <submittedName>
        <fullName evidence="7">OmpA family protein</fullName>
    </submittedName>
</protein>
<dbReference type="Proteomes" id="UP000502502">
    <property type="component" value="Chromosome"/>
</dbReference>
<dbReference type="InterPro" id="IPR036737">
    <property type="entry name" value="OmpA-like_sf"/>
</dbReference>
<keyword evidence="2 4" id="KW-0472">Membrane</keyword>
<dbReference type="InterPro" id="IPR050330">
    <property type="entry name" value="Bact_OuterMem_StrucFunc"/>
</dbReference>
<dbReference type="PROSITE" id="PS51123">
    <property type="entry name" value="OMPA_2"/>
    <property type="match status" value="1"/>
</dbReference>
<gene>
    <name evidence="7" type="ORF">G7078_09325</name>
</gene>
<dbReference type="CDD" id="cd07185">
    <property type="entry name" value="OmpA_C-like"/>
    <property type="match status" value="1"/>
</dbReference>
<evidence type="ECO:0000256" key="3">
    <source>
        <dbReference type="ARBA" id="ARBA00023237"/>
    </source>
</evidence>
<feature type="signal peptide" evidence="5">
    <location>
        <begin position="1"/>
        <end position="24"/>
    </location>
</feature>
<dbReference type="Pfam" id="PF00691">
    <property type="entry name" value="OmpA"/>
    <property type="match status" value="1"/>
</dbReference>
<dbReference type="AlphaFoldDB" id="A0A6G7ZPR3"/>
<feature type="chain" id="PRO_5026162558" evidence="5">
    <location>
        <begin position="25"/>
        <end position="142"/>
    </location>
</feature>
<organism evidence="7 8">
    <name type="scientific">Sphingomonas sinipercae</name>
    <dbReference type="NCBI Taxonomy" id="2714944"/>
    <lineage>
        <taxon>Bacteria</taxon>
        <taxon>Pseudomonadati</taxon>
        <taxon>Pseudomonadota</taxon>
        <taxon>Alphaproteobacteria</taxon>
        <taxon>Sphingomonadales</taxon>
        <taxon>Sphingomonadaceae</taxon>
        <taxon>Sphingomonas</taxon>
    </lineage>
</organism>
<evidence type="ECO:0000256" key="1">
    <source>
        <dbReference type="ARBA" id="ARBA00004442"/>
    </source>
</evidence>
<dbReference type="InterPro" id="IPR006664">
    <property type="entry name" value="OMP_bac"/>
</dbReference>
<reference evidence="7 8" key="1">
    <citation type="submission" date="2020-03" db="EMBL/GenBank/DDBJ databases">
        <title>Sphingomonas sp. nov., isolated from fish.</title>
        <authorList>
            <person name="Hyun D.-W."/>
            <person name="Bae J.-W."/>
        </authorList>
    </citation>
    <scope>NUCLEOTIDE SEQUENCE [LARGE SCALE GENOMIC DNA]</scope>
    <source>
        <strain evidence="7 8">HDW15C</strain>
    </source>
</reference>
<dbReference type="PANTHER" id="PTHR30329:SF21">
    <property type="entry name" value="LIPOPROTEIN YIAD-RELATED"/>
    <property type="match status" value="1"/>
</dbReference>
<keyword evidence="3" id="KW-0998">Cell outer membrane</keyword>
<evidence type="ECO:0000256" key="4">
    <source>
        <dbReference type="PROSITE-ProRule" id="PRU00473"/>
    </source>
</evidence>
<dbReference type="PRINTS" id="PR01023">
    <property type="entry name" value="NAFLGMOTY"/>
</dbReference>
<evidence type="ECO:0000313" key="7">
    <source>
        <dbReference type="EMBL" id="QIL02961.1"/>
    </source>
</evidence>
<dbReference type="SUPFAM" id="SSF103088">
    <property type="entry name" value="OmpA-like"/>
    <property type="match status" value="1"/>
</dbReference>
<dbReference type="Gene3D" id="3.30.1330.60">
    <property type="entry name" value="OmpA-like domain"/>
    <property type="match status" value="1"/>
</dbReference>
<name>A0A6G7ZPR3_9SPHN</name>
<comment type="subcellular location">
    <subcellularLocation>
        <location evidence="1">Cell outer membrane</location>
    </subcellularLocation>
</comment>
<proteinExistence type="predicted"/>
<dbReference type="EMBL" id="CP049871">
    <property type="protein sequence ID" value="QIL02961.1"/>
    <property type="molecule type" value="Genomic_DNA"/>
</dbReference>
<dbReference type="PRINTS" id="PR01021">
    <property type="entry name" value="OMPADOMAIN"/>
</dbReference>
<evidence type="ECO:0000313" key="8">
    <source>
        <dbReference type="Proteomes" id="UP000502502"/>
    </source>
</evidence>
<dbReference type="InterPro" id="IPR006665">
    <property type="entry name" value="OmpA-like"/>
</dbReference>
<dbReference type="KEGG" id="ssin:G7078_09325"/>
<evidence type="ECO:0000256" key="2">
    <source>
        <dbReference type="ARBA" id="ARBA00023136"/>
    </source>
</evidence>
<keyword evidence="5" id="KW-0732">Signal</keyword>
<dbReference type="GO" id="GO:0009279">
    <property type="term" value="C:cell outer membrane"/>
    <property type="evidence" value="ECO:0007669"/>
    <property type="project" value="UniProtKB-SubCell"/>
</dbReference>
<dbReference type="RefSeq" id="WP_166095365.1">
    <property type="nucleotide sequence ID" value="NZ_CP049871.1"/>
</dbReference>
<accession>A0A6G7ZPR3</accession>
<evidence type="ECO:0000259" key="6">
    <source>
        <dbReference type="PROSITE" id="PS51123"/>
    </source>
</evidence>
<keyword evidence="8" id="KW-1185">Reference proteome</keyword>
<feature type="domain" description="OmpA-like" evidence="6">
    <location>
        <begin position="23"/>
        <end position="140"/>
    </location>
</feature>
<evidence type="ECO:0000256" key="5">
    <source>
        <dbReference type="SAM" id="SignalP"/>
    </source>
</evidence>
<dbReference type="PANTHER" id="PTHR30329">
    <property type="entry name" value="STATOR ELEMENT OF FLAGELLAR MOTOR COMPLEX"/>
    <property type="match status" value="1"/>
</dbReference>